<protein>
    <submittedName>
        <fullName evidence="1">Uncharacterized protein</fullName>
    </submittedName>
</protein>
<gene>
    <name evidence="1" type="ORF">G5C66_07850</name>
</gene>
<proteinExistence type="predicted"/>
<dbReference type="RefSeq" id="WP_165110399.1">
    <property type="nucleotide sequence ID" value="NZ_JAALAA010000005.1"/>
</dbReference>
<dbReference type="AlphaFoldDB" id="A0A6M1R4M7"/>
<dbReference type="EMBL" id="JAALAA010000005">
    <property type="protein sequence ID" value="NGN92649.1"/>
    <property type="molecule type" value="Genomic_DNA"/>
</dbReference>
<evidence type="ECO:0000313" key="1">
    <source>
        <dbReference type="EMBL" id="NGN92649.1"/>
    </source>
</evidence>
<sequence length="113" mass="12255">MATIPDLAAVKTYLGTDHSWSDSEIEDTLNAQVGDQAKKCTVPTDAEDPTWMPDALAQALLRRTHVALSLKALPLAVQVTLSDVNAAQVRVGSPSKDPLVYDLERPYRKLVLG</sequence>
<keyword evidence="2" id="KW-1185">Reference proteome</keyword>
<reference evidence="1 2" key="1">
    <citation type="submission" date="2020-02" db="EMBL/GenBank/DDBJ databases">
        <title>Whole-genome analyses of novel actinobacteria.</title>
        <authorList>
            <person name="Sahin N."/>
        </authorList>
    </citation>
    <scope>NUCLEOTIDE SEQUENCE [LARGE SCALE GENOMIC DNA]</scope>
    <source>
        <strain evidence="1 2">KC13</strain>
    </source>
</reference>
<dbReference type="Proteomes" id="UP000483261">
    <property type="component" value="Unassembled WGS sequence"/>
</dbReference>
<comment type="caution">
    <text evidence="1">The sequence shown here is derived from an EMBL/GenBank/DDBJ whole genome shotgun (WGS) entry which is preliminary data.</text>
</comment>
<accession>A0A6M1R4M7</accession>
<name>A0A6M1R4M7_9ACTN</name>
<evidence type="ECO:0000313" key="2">
    <source>
        <dbReference type="Proteomes" id="UP000483261"/>
    </source>
</evidence>
<organism evidence="1 2">
    <name type="scientific">Nocardioides turkmenicus</name>
    <dbReference type="NCBI Taxonomy" id="2711220"/>
    <lineage>
        <taxon>Bacteria</taxon>
        <taxon>Bacillati</taxon>
        <taxon>Actinomycetota</taxon>
        <taxon>Actinomycetes</taxon>
        <taxon>Propionibacteriales</taxon>
        <taxon>Nocardioidaceae</taxon>
        <taxon>Nocardioides</taxon>
    </lineage>
</organism>